<proteinExistence type="predicted"/>
<keyword evidence="2" id="KW-1185">Reference proteome</keyword>
<evidence type="ECO:0000313" key="2">
    <source>
        <dbReference type="Proteomes" id="UP000887565"/>
    </source>
</evidence>
<organism evidence="2 3">
    <name type="scientific">Romanomermis culicivorax</name>
    <name type="common">Nematode worm</name>
    <dbReference type="NCBI Taxonomy" id="13658"/>
    <lineage>
        <taxon>Eukaryota</taxon>
        <taxon>Metazoa</taxon>
        <taxon>Ecdysozoa</taxon>
        <taxon>Nematoda</taxon>
        <taxon>Enoplea</taxon>
        <taxon>Dorylaimia</taxon>
        <taxon>Mermithida</taxon>
        <taxon>Mermithoidea</taxon>
        <taxon>Mermithidae</taxon>
        <taxon>Romanomermis</taxon>
    </lineage>
</organism>
<reference evidence="3" key="1">
    <citation type="submission" date="2022-11" db="UniProtKB">
        <authorList>
            <consortium name="WormBaseParasite"/>
        </authorList>
    </citation>
    <scope>IDENTIFICATION</scope>
</reference>
<accession>A0A915JQW9</accession>
<sequence length="227" mass="24685">MKISETSQSKAFLCDTSKWVSEVTPSWMAEGGLVFPTGGGGEDGRGLSGKNFERRRSIGQNFVTRSVGVFPGGESTDEDIVVVDLRTRDISHNNVKNNRFSPKMETNHERPNPAANVKPAVDKKQTTPKMYEQRATADDEPGGGDARRGHSGDCGRGAFVVVSGRHLGRTAEKTEQRRETGFGASHDGSSVTGRFGHGNHVRKSSGIWPETSFFAFGVLFDEDEGEH</sequence>
<dbReference type="AlphaFoldDB" id="A0A915JQW9"/>
<evidence type="ECO:0000256" key="1">
    <source>
        <dbReference type="SAM" id="MobiDB-lite"/>
    </source>
</evidence>
<feature type="compositionally biased region" description="Basic and acidic residues" evidence="1">
    <location>
        <begin position="120"/>
        <end position="137"/>
    </location>
</feature>
<feature type="region of interest" description="Disordered" evidence="1">
    <location>
        <begin position="93"/>
        <end position="155"/>
    </location>
</feature>
<feature type="region of interest" description="Disordered" evidence="1">
    <location>
        <begin position="169"/>
        <end position="197"/>
    </location>
</feature>
<feature type="compositionally biased region" description="Basic and acidic residues" evidence="1">
    <location>
        <begin position="169"/>
        <end position="180"/>
    </location>
</feature>
<evidence type="ECO:0000313" key="3">
    <source>
        <dbReference type="WBParaSite" id="nRc.2.0.1.t28605-RA"/>
    </source>
</evidence>
<name>A0A915JQW9_ROMCU</name>
<dbReference type="Proteomes" id="UP000887565">
    <property type="component" value="Unplaced"/>
</dbReference>
<protein>
    <submittedName>
        <fullName evidence="3">Uncharacterized protein</fullName>
    </submittedName>
</protein>
<dbReference type="WBParaSite" id="nRc.2.0.1.t28605-RA">
    <property type="protein sequence ID" value="nRc.2.0.1.t28605-RA"/>
    <property type="gene ID" value="nRc.2.0.1.g28605"/>
</dbReference>